<dbReference type="InterPro" id="IPR018422">
    <property type="entry name" value="Cation/H_exchanger_CPA1"/>
</dbReference>
<dbReference type="PANTHER" id="PTHR10110">
    <property type="entry name" value="SODIUM/HYDROGEN EXCHANGER"/>
    <property type="match status" value="1"/>
</dbReference>
<evidence type="ECO:0000256" key="7">
    <source>
        <dbReference type="ARBA" id="ARBA00023065"/>
    </source>
</evidence>
<feature type="transmembrane region" description="Helical" evidence="10">
    <location>
        <begin position="398"/>
        <end position="416"/>
    </location>
</feature>
<feature type="transmembrane region" description="Helical" evidence="10">
    <location>
        <begin position="74"/>
        <end position="92"/>
    </location>
</feature>
<dbReference type="InterPro" id="IPR006153">
    <property type="entry name" value="Cation/H_exchanger_TM"/>
</dbReference>
<feature type="domain" description="Cyclic nucleotide-binding" evidence="11">
    <location>
        <begin position="714"/>
        <end position="828"/>
    </location>
</feature>
<comment type="subcellular location">
    <subcellularLocation>
        <location evidence="1">Cell membrane</location>
        <topology evidence="1">Multi-pass membrane protein</topology>
    </subcellularLocation>
</comment>
<dbReference type="Proteomes" id="UP001375743">
    <property type="component" value="Unassembled WGS sequence"/>
</dbReference>
<evidence type="ECO:0000313" key="13">
    <source>
        <dbReference type="Proteomes" id="UP001375743"/>
    </source>
</evidence>
<evidence type="ECO:0000256" key="4">
    <source>
        <dbReference type="ARBA" id="ARBA00022692"/>
    </source>
</evidence>
<evidence type="ECO:0000256" key="5">
    <source>
        <dbReference type="ARBA" id="ARBA00022989"/>
    </source>
</evidence>
<dbReference type="InterPro" id="IPR000595">
    <property type="entry name" value="cNMP-bd_dom"/>
</dbReference>
<organism evidence="12 13">
    <name type="scientific">Benzoatithermus flavus</name>
    <dbReference type="NCBI Taxonomy" id="3108223"/>
    <lineage>
        <taxon>Bacteria</taxon>
        <taxon>Pseudomonadati</taxon>
        <taxon>Pseudomonadota</taxon>
        <taxon>Alphaproteobacteria</taxon>
        <taxon>Geminicoccales</taxon>
        <taxon>Geminicoccaceae</taxon>
        <taxon>Benzoatithermus</taxon>
    </lineage>
</organism>
<keyword evidence="8 10" id="KW-0472">Membrane</keyword>
<dbReference type="PROSITE" id="PS00888">
    <property type="entry name" value="CNMP_BINDING_1"/>
    <property type="match status" value="1"/>
</dbReference>
<dbReference type="PROSITE" id="PS00889">
    <property type="entry name" value="CNMP_BINDING_2"/>
    <property type="match status" value="1"/>
</dbReference>
<keyword evidence="5 10" id="KW-1133">Transmembrane helix</keyword>
<evidence type="ECO:0000256" key="2">
    <source>
        <dbReference type="ARBA" id="ARBA00022448"/>
    </source>
</evidence>
<keyword evidence="9" id="KW-0739">Sodium transport</keyword>
<dbReference type="EMBL" id="JBBLZC010000027">
    <property type="protein sequence ID" value="MEK0085443.1"/>
    <property type="molecule type" value="Genomic_DNA"/>
</dbReference>
<dbReference type="PRINTS" id="PR00103">
    <property type="entry name" value="CAMPKINASE"/>
</dbReference>
<reference evidence="12 13" key="1">
    <citation type="submission" date="2024-01" db="EMBL/GenBank/DDBJ databases">
        <title>Multi-omics insights into the function and evolution of sodium benzoate biodegradation pathways in Benzoatithermus flavus gen. nov., sp. nov. from hot spring.</title>
        <authorList>
            <person name="Hu C.-J."/>
            <person name="Li W.-J."/>
        </authorList>
    </citation>
    <scope>NUCLEOTIDE SEQUENCE [LARGE SCALE GENOMIC DNA]</scope>
    <source>
        <strain evidence="12 13">SYSU G07066</strain>
    </source>
</reference>
<dbReference type="InterPro" id="IPR018490">
    <property type="entry name" value="cNMP-bd_dom_sf"/>
</dbReference>
<proteinExistence type="predicted"/>
<comment type="caution">
    <text evidence="12">The sequence shown here is derived from an EMBL/GenBank/DDBJ whole genome shotgun (WGS) entry which is preliminary data.</text>
</comment>
<dbReference type="RefSeq" id="WP_418161292.1">
    <property type="nucleotide sequence ID" value="NZ_JBBLZC010000027.1"/>
</dbReference>
<sequence length="840" mass="92014">MSGTGGLVFGIAVLLALIALLPRFAARLRLPYTVLLAGLGCALGLGLSLSGSFGVFGDTPVVRDFFQQLRQFDVTAEVLLWVFLPILLFETATKLNGRELLDDLGPILILAVVAVLMTTAAAGAGLWLASTFPLTACLLVAAIIATTDPSAVTAVFKEVGARRRLTLLVEGESLLNDAAAIALFTTLLGLIGRRVQPDQIVVFSELARNLAVEFMGGALLGAALGRIAALVVARIDQGGPAEVTLSLALAYLAYALAEVYLHVSGVVAVVVAGLVFGTIGRMRVGAKEWQSVSAIWTQLGFWASSLVFVLASMLVPDTIMKARTSDFVLLAVLIVGALAARALCIFGVLPLVRILLKQRPIDARYKLVILWGGVRGAVTLALALAVTENPRVPAEIRHLVSVLATGFVLFTLLVQATTLRPLIRWLGVDQLDPVERILRTRALALAQGQILDRLSETAIVHGLDLEAAEEVGALYRKRVAALEDVPDMGEEMLGQQLRVALATITTREAALYADEMAEGTISRNAGSVLLGRTNDLLDAIKEGGVQSYRLAARRSTRIDRVMRIASFLHRHLRLQRPLARRMAQRIELRLIQRRVLENLIAFIRSRIRALFGERVSEVALHVVEARIEELDRALDAIRLQYPAYWHTVSGRFLSRTAVRLELDAYRRMADEGLLSPEIFRNLADELRSRLESFERIPPLDLGLNVDALISNVPMLGRLGEEARKELRRLLVPIMALPGERIVRRGERGDAMYFIASGAVEVQREEGTIRLGTGDFFGEMALIMRRPRTADVVALSYCRLLMLRRDAFRQFLRANPELMQQVRKSAEERLRVRPAEAPAAA</sequence>
<protein>
    <submittedName>
        <fullName evidence="12">Cation:proton antiporter</fullName>
    </submittedName>
</protein>
<name>A0ABU8XYE2_9PROT</name>
<evidence type="ECO:0000256" key="8">
    <source>
        <dbReference type="ARBA" id="ARBA00023136"/>
    </source>
</evidence>
<dbReference type="Pfam" id="PF00999">
    <property type="entry name" value="Na_H_Exchanger"/>
    <property type="match status" value="1"/>
</dbReference>
<feature type="transmembrane region" description="Helical" evidence="10">
    <location>
        <begin position="263"/>
        <end position="282"/>
    </location>
</feature>
<evidence type="ECO:0000259" key="11">
    <source>
        <dbReference type="PROSITE" id="PS50042"/>
    </source>
</evidence>
<evidence type="ECO:0000256" key="9">
    <source>
        <dbReference type="ARBA" id="ARBA00023201"/>
    </source>
</evidence>
<evidence type="ECO:0000313" key="12">
    <source>
        <dbReference type="EMBL" id="MEK0085443.1"/>
    </source>
</evidence>
<feature type="transmembrane region" description="Helical" evidence="10">
    <location>
        <begin position="104"/>
        <end position="126"/>
    </location>
</feature>
<evidence type="ECO:0000256" key="6">
    <source>
        <dbReference type="ARBA" id="ARBA00023053"/>
    </source>
</evidence>
<dbReference type="SMART" id="SM00100">
    <property type="entry name" value="cNMP"/>
    <property type="match status" value="1"/>
</dbReference>
<dbReference type="Pfam" id="PF00027">
    <property type="entry name" value="cNMP_binding"/>
    <property type="match status" value="1"/>
</dbReference>
<feature type="transmembrane region" description="Helical" evidence="10">
    <location>
        <begin position="132"/>
        <end position="153"/>
    </location>
</feature>
<keyword evidence="7" id="KW-0406">Ion transport</keyword>
<feature type="transmembrane region" description="Helical" evidence="10">
    <location>
        <begin position="32"/>
        <end position="54"/>
    </location>
</feature>
<keyword evidence="4 10" id="KW-0812">Transmembrane</keyword>
<dbReference type="Gene3D" id="6.10.140.1330">
    <property type="match status" value="1"/>
</dbReference>
<keyword evidence="3" id="KW-1003">Cell membrane</keyword>
<keyword evidence="6" id="KW-0915">Sodium</keyword>
<dbReference type="InterPro" id="IPR018488">
    <property type="entry name" value="cNMP-bd_CS"/>
</dbReference>
<evidence type="ECO:0000256" key="10">
    <source>
        <dbReference type="SAM" id="Phobius"/>
    </source>
</evidence>
<dbReference type="SUPFAM" id="SSF51206">
    <property type="entry name" value="cAMP-binding domain-like"/>
    <property type="match status" value="1"/>
</dbReference>
<keyword evidence="13" id="KW-1185">Reference proteome</keyword>
<evidence type="ECO:0000256" key="1">
    <source>
        <dbReference type="ARBA" id="ARBA00004651"/>
    </source>
</evidence>
<keyword evidence="2" id="KW-0813">Transport</keyword>
<accession>A0ABU8XYE2</accession>
<feature type="transmembrane region" description="Helical" evidence="10">
    <location>
        <begin position="327"/>
        <end position="356"/>
    </location>
</feature>
<dbReference type="Gene3D" id="2.60.120.10">
    <property type="entry name" value="Jelly Rolls"/>
    <property type="match status" value="1"/>
</dbReference>
<feature type="transmembrane region" description="Helical" evidence="10">
    <location>
        <begin position="368"/>
        <end position="386"/>
    </location>
</feature>
<dbReference type="PANTHER" id="PTHR10110:SF86">
    <property type="entry name" value="SODIUM_HYDROGEN EXCHANGER 7"/>
    <property type="match status" value="1"/>
</dbReference>
<gene>
    <name evidence="12" type="ORF">U1T56_20005</name>
</gene>
<dbReference type="InterPro" id="IPR014710">
    <property type="entry name" value="RmlC-like_jellyroll"/>
</dbReference>
<evidence type="ECO:0000256" key="3">
    <source>
        <dbReference type="ARBA" id="ARBA00022475"/>
    </source>
</evidence>
<dbReference type="CDD" id="cd00038">
    <property type="entry name" value="CAP_ED"/>
    <property type="match status" value="1"/>
</dbReference>
<feature type="transmembrane region" description="Helical" evidence="10">
    <location>
        <begin position="6"/>
        <end position="25"/>
    </location>
</feature>
<dbReference type="PROSITE" id="PS50042">
    <property type="entry name" value="CNMP_BINDING_3"/>
    <property type="match status" value="1"/>
</dbReference>
<feature type="transmembrane region" description="Helical" evidence="10">
    <location>
        <begin position="294"/>
        <end position="315"/>
    </location>
</feature>